<feature type="compositionally biased region" description="Polar residues" evidence="1">
    <location>
        <begin position="42"/>
        <end position="57"/>
    </location>
</feature>
<protein>
    <submittedName>
        <fullName evidence="3">Uncharacterized protein</fullName>
    </submittedName>
</protein>
<feature type="chain" id="PRO_5040732041" evidence="2">
    <location>
        <begin position="22"/>
        <end position="283"/>
    </location>
</feature>
<comment type="caution">
    <text evidence="3">The sequence shown here is derived from an EMBL/GenBank/DDBJ whole genome shotgun (WGS) entry which is preliminary data.</text>
</comment>
<evidence type="ECO:0000313" key="4">
    <source>
        <dbReference type="Proteomes" id="UP001151582"/>
    </source>
</evidence>
<organism evidence="3 4">
    <name type="scientific">Dimargaris verticillata</name>
    <dbReference type="NCBI Taxonomy" id="2761393"/>
    <lineage>
        <taxon>Eukaryota</taxon>
        <taxon>Fungi</taxon>
        <taxon>Fungi incertae sedis</taxon>
        <taxon>Zoopagomycota</taxon>
        <taxon>Kickxellomycotina</taxon>
        <taxon>Dimargaritomycetes</taxon>
        <taxon>Dimargaritales</taxon>
        <taxon>Dimargaritaceae</taxon>
        <taxon>Dimargaris</taxon>
    </lineage>
</organism>
<dbReference type="Proteomes" id="UP001151582">
    <property type="component" value="Unassembled WGS sequence"/>
</dbReference>
<evidence type="ECO:0000256" key="2">
    <source>
        <dbReference type="SAM" id="SignalP"/>
    </source>
</evidence>
<keyword evidence="4" id="KW-1185">Reference proteome</keyword>
<dbReference type="OrthoDB" id="10458684at2759"/>
<name>A0A9W8EBE8_9FUNG</name>
<evidence type="ECO:0000313" key="3">
    <source>
        <dbReference type="EMBL" id="KAJ1974428.1"/>
    </source>
</evidence>
<dbReference type="AlphaFoldDB" id="A0A9W8EBE8"/>
<sequence>MRVYLSTGAVLSCTLFAFVTATKREAVALNRRGLSLLGKPLLSTSDNSEAPPSSGNLLPNLGILNVLPIDGPTSPQVSKPDRDNVATNPTSADSPALPAHHESTPSAQPGSLADDVHPTSLTPPPSSLHPASSSSSSSTGFTTLSEPSRSVQPDRDGLQDDLGLEGSKSPGANMPKFAPNVVPGKLQPQPMIYQDPANMNVLDAMNAVDDVTAVPTVSASETNEDEHSKGQTYKSKISRTLTVHVKGTTAADDELQETNASAVVQWSPLAWISVSVATIYWSI</sequence>
<gene>
    <name evidence="3" type="ORF">H4R34_004720</name>
</gene>
<feature type="region of interest" description="Disordered" evidence="1">
    <location>
        <begin position="39"/>
        <end position="58"/>
    </location>
</feature>
<reference evidence="3" key="1">
    <citation type="submission" date="2022-07" db="EMBL/GenBank/DDBJ databases">
        <title>Phylogenomic reconstructions and comparative analyses of Kickxellomycotina fungi.</title>
        <authorList>
            <person name="Reynolds N.K."/>
            <person name="Stajich J.E."/>
            <person name="Barry K."/>
            <person name="Grigoriev I.V."/>
            <person name="Crous P."/>
            <person name="Smith M.E."/>
        </authorList>
    </citation>
    <scope>NUCLEOTIDE SEQUENCE</scope>
    <source>
        <strain evidence="3">RSA 567</strain>
    </source>
</reference>
<feature type="compositionally biased region" description="Low complexity" evidence="1">
    <location>
        <begin position="128"/>
        <end position="145"/>
    </location>
</feature>
<evidence type="ECO:0000256" key="1">
    <source>
        <dbReference type="SAM" id="MobiDB-lite"/>
    </source>
</evidence>
<accession>A0A9W8EBE8</accession>
<dbReference type="EMBL" id="JANBQB010000655">
    <property type="protein sequence ID" value="KAJ1974428.1"/>
    <property type="molecule type" value="Genomic_DNA"/>
</dbReference>
<feature type="region of interest" description="Disordered" evidence="1">
    <location>
        <begin position="69"/>
        <end position="183"/>
    </location>
</feature>
<keyword evidence="2" id="KW-0732">Signal</keyword>
<proteinExistence type="predicted"/>
<feature type="signal peptide" evidence="2">
    <location>
        <begin position="1"/>
        <end position="21"/>
    </location>
</feature>